<keyword evidence="6" id="KW-0539">Nucleus</keyword>
<dbReference type="GO" id="GO:0008270">
    <property type="term" value="F:zinc ion binding"/>
    <property type="evidence" value="ECO:0007669"/>
    <property type="project" value="InterPro"/>
</dbReference>
<dbReference type="PROSITE" id="PS50048">
    <property type="entry name" value="ZN2_CY6_FUNGAL_2"/>
    <property type="match status" value="1"/>
</dbReference>
<evidence type="ECO:0000259" key="8">
    <source>
        <dbReference type="PROSITE" id="PS50048"/>
    </source>
</evidence>
<keyword evidence="10" id="KW-1185">Reference proteome</keyword>
<keyword evidence="2" id="KW-0479">Metal-binding</keyword>
<feature type="region of interest" description="Disordered" evidence="7">
    <location>
        <begin position="1"/>
        <end position="40"/>
    </location>
</feature>
<dbReference type="SMART" id="SM00906">
    <property type="entry name" value="Fungal_trans"/>
    <property type="match status" value="1"/>
</dbReference>
<dbReference type="EMBL" id="HG793143">
    <property type="protein sequence ID" value="CRL23704.1"/>
    <property type="molecule type" value="Genomic_DNA"/>
</dbReference>
<gene>
    <name evidence="9" type="ORF">PCAMFM013_S010g000142</name>
</gene>
<evidence type="ECO:0000256" key="6">
    <source>
        <dbReference type="ARBA" id="ARBA00023242"/>
    </source>
</evidence>
<dbReference type="STRING" id="1429867.A0A0G4PBQ7"/>
<keyword evidence="3" id="KW-0805">Transcription regulation</keyword>
<keyword evidence="5" id="KW-0804">Transcription</keyword>
<dbReference type="GO" id="GO:0000981">
    <property type="term" value="F:DNA-binding transcription factor activity, RNA polymerase II-specific"/>
    <property type="evidence" value="ECO:0007669"/>
    <property type="project" value="InterPro"/>
</dbReference>
<feature type="region of interest" description="Disordered" evidence="7">
    <location>
        <begin position="157"/>
        <end position="191"/>
    </location>
</feature>
<dbReference type="Pfam" id="PF00172">
    <property type="entry name" value="Zn_clus"/>
    <property type="match status" value="1"/>
</dbReference>
<evidence type="ECO:0000256" key="7">
    <source>
        <dbReference type="SAM" id="MobiDB-lite"/>
    </source>
</evidence>
<evidence type="ECO:0000313" key="10">
    <source>
        <dbReference type="Proteomes" id="UP000053732"/>
    </source>
</evidence>
<name>A0A0G4PBQ7_PENC3</name>
<dbReference type="PANTHER" id="PTHR31001">
    <property type="entry name" value="UNCHARACTERIZED TRANSCRIPTIONAL REGULATORY PROTEIN"/>
    <property type="match status" value="1"/>
</dbReference>
<evidence type="ECO:0000256" key="1">
    <source>
        <dbReference type="ARBA" id="ARBA00004123"/>
    </source>
</evidence>
<dbReference type="InterPro" id="IPR036864">
    <property type="entry name" value="Zn2-C6_fun-type_DNA-bd_sf"/>
</dbReference>
<dbReference type="CDD" id="cd12148">
    <property type="entry name" value="fungal_TF_MHR"/>
    <property type="match status" value="1"/>
</dbReference>
<dbReference type="GO" id="GO:0005634">
    <property type="term" value="C:nucleus"/>
    <property type="evidence" value="ECO:0007669"/>
    <property type="project" value="UniProtKB-SubCell"/>
</dbReference>
<proteinExistence type="predicted"/>
<dbReference type="SUPFAM" id="SSF57701">
    <property type="entry name" value="Zn2/Cys6 DNA-binding domain"/>
    <property type="match status" value="1"/>
</dbReference>
<sequence>MQQVSLFSRDSYSNEAEDPRAHNGPKMPDEPPVTVSEVLGGALASASDAEKNARLDTSGRNENATPLKLRSCVVCRSRKVRCDKRAPCSNCRRANIACVRPPTDRPPRWARHLDRLNSAVSNLQPSQEPEPVAEDVMERLHNLESLVQGLRVQLEQAKSAANSAGGSSGVGSPESSAHDRQSNPSSINTANVQNKFGRLVLQDSNRSRYVSSGFWSRVNDELDGLNADARALPLGESDISDDEASPGMTPSTQELERTPAERHGFLFGHNLSPFSPNLTNLHPLPSQIPFLLDVFSENVNIIFQIVHIPTIKNMVRDWRGREMKGLTPANEALMFAIYYAAITSMEEEDILLNFGTTKAELNLKYRQGLEHALARADFLNVPDFVLVQAFAIFLTLARRHDSPRFVWMMTGLLIRMGQALGLHRDGTHFDYLSPFEIEMRRRVWWTLCMLDVRASEDQGTDYTITKASFDTKIPLNLNDADLDPESKRTLQPRDALTDMSVARVTFGMCEVTRQMMAHGFKDEAPSLEEQSRLLQQIYQGLERDFLQYSTESGNIRYWVIVTVARLLLAKMTLLIYLPLLFSSPNEDFSEELRTKLLLSSIEVAEYNHALNNEHACRNWRWVFQTYTHWYSIVYMMLESSRRPWSPLSERAWVALHSVWLIPNQSHMEKNLRIWIPLRKLMSKARKYRAMEFSRLRNDSQAVQHLEQGYGVTPLPSSSGPFPPGSNSADLFLDQWRQLVAHPDKTNHHSLAPGFAAPNALNPPMHIADTTQSSVHPGRGLSQKALYPAFTAEPGYLAAEERQFGYEMSSIESTNFDLGMAPNSGIGFGLENSTVSSHNQFSMAPEAQFDGQLATPAVVPWLWSEEGISTDFTTEDQADSNMGMDEEVNWYNWTASAKNMECDGGTYSSRPC</sequence>
<dbReference type="CDD" id="cd00067">
    <property type="entry name" value="GAL4"/>
    <property type="match status" value="1"/>
</dbReference>
<feature type="compositionally biased region" description="Polar residues" evidence="7">
    <location>
        <begin position="1"/>
        <end position="14"/>
    </location>
</feature>
<feature type="compositionally biased region" description="Polar residues" evidence="7">
    <location>
        <begin position="182"/>
        <end position="191"/>
    </location>
</feature>
<evidence type="ECO:0000256" key="3">
    <source>
        <dbReference type="ARBA" id="ARBA00023015"/>
    </source>
</evidence>
<evidence type="ECO:0000313" key="9">
    <source>
        <dbReference type="EMBL" id="CRL23704.1"/>
    </source>
</evidence>
<dbReference type="InterPro" id="IPR050613">
    <property type="entry name" value="Sec_Metabolite_Reg"/>
</dbReference>
<dbReference type="InterPro" id="IPR007219">
    <property type="entry name" value="XnlR_reg_dom"/>
</dbReference>
<dbReference type="Gene3D" id="4.10.240.10">
    <property type="entry name" value="Zn(2)-C6 fungal-type DNA-binding domain"/>
    <property type="match status" value="1"/>
</dbReference>
<reference evidence="9 10" key="1">
    <citation type="journal article" date="2014" name="Nat. Commun.">
        <title>Multiple recent horizontal transfers of a large genomic region in cheese making fungi.</title>
        <authorList>
            <person name="Cheeseman K."/>
            <person name="Ropars J."/>
            <person name="Renault P."/>
            <person name="Dupont J."/>
            <person name="Gouzy J."/>
            <person name="Branca A."/>
            <person name="Abraham A.L."/>
            <person name="Ceppi M."/>
            <person name="Conseiller E."/>
            <person name="Debuchy R."/>
            <person name="Malagnac F."/>
            <person name="Goarin A."/>
            <person name="Silar P."/>
            <person name="Lacoste S."/>
            <person name="Sallet E."/>
            <person name="Bensimon A."/>
            <person name="Giraud T."/>
            <person name="Brygoo Y."/>
        </authorList>
    </citation>
    <scope>NUCLEOTIDE SEQUENCE [LARGE SCALE GENOMIC DNA]</scope>
    <source>
        <strain evidence="10">FM 013</strain>
    </source>
</reference>
<keyword evidence="4" id="KW-0238">DNA-binding</keyword>
<dbReference type="PROSITE" id="PS00463">
    <property type="entry name" value="ZN2_CY6_FUNGAL_1"/>
    <property type="match status" value="1"/>
</dbReference>
<dbReference type="PANTHER" id="PTHR31001:SF50">
    <property type="entry name" value="ZN(II)2CYS6 TRANSCRIPTION FACTOR (EUROFUNG)"/>
    <property type="match status" value="1"/>
</dbReference>
<feature type="compositionally biased region" description="Low complexity" evidence="7">
    <location>
        <begin position="159"/>
        <end position="175"/>
    </location>
</feature>
<comment type="subcellular location">
    <subcellularLocation>
        <location evidence="1">Nucleus</location>
    </subcellularLocation>
</comment>
<dbReference type="GO" id="GO:0006351">
    <property type="term" value="P:DNA-templated transcription"/>
    <property type="evidence" value="ECO:0007669"/>
    <property type="project" value="InterPro"/>
</dbReference>
<dbReference type="InterPro" id="IPR001138">
    <property type="entry name" value="Zn2Cys6_DnaBD"/>
</dbReference>
<dbReference type="AlphaFoldDB" id="A0A0G4PBQ7"/>
<evidence type="ECO:0000256" key="2">
    <source>
        <dbReference type="ARBA" id="ARBA00022723"/>
    </source>
</evidence>
<dbReference type="GO" id="GO:0003677">
    <property type="term" value="F:DNA binding"/>
    <property type="evidence" value="ECO:0007669"/>
    <property type="project" value="UniProtKB-KW"/>
</dbReference>
<organism evidence="9 10">
    <name type="scientific">Penicillium camemberti (strain FM 013)</name>
    <dbReference type="NCBI Taxonomy" id="1429867"/>
    <lineage>
        <taxon>Eukaryota</taxon>
        <taxon>Fungi</taxon>
        <taxon>Dikarya</taxon>
        <taxon>Ascomycota</taxon>
        <taxon>Pezizomycotina</taxon>
        <taxon>Eurotiomycetes</taxon>
        <taxon>Eurotiomycetidae</taxon>
        <taxon>Eurotiales</taxon>
        <taxon>Aspergillaceae</taxon>
        <taxon>Penicillium</taxon>
    </lineage>
</organism>
<evidence type="ECO:0000256" key="5">
    <source>
        <dbReference type="ARBA" id="ARBA00023163"/>
    </source>
</evidence>
<dbReference type="Proteomes" id="UP000053732">
    <property type="component" value="Unassembled WGS sequence"/>
</dbReference>
<dbReference type="SMART" id="SM00066">
    <property type="entry name" value="GAL4"/>
    <property type="match status" value="1"/>
</dbReference>
<protein>
    <submittedName>
        <fullName evidence="9">Fungal transcriptional regulatory protein, N-terminal</fullName>
    </submittedName>
</protein>
<evidence type="ECO:0000256" key="4">
    <source>
        <dbReference type="ARBA" id="ARBA00023125"/>
    </source>
</evidence>
<accession>A0A0G4PBQ7</accession>
<dbReference type="Pfam" id="PF04082">
    <property type="entry name" value="Fungal_trans"/>
    <property type="match status" value="1"/>
</dbReference>
<feature type="domain" description="Zn(2)-C6 fungal-type" evidence="8">
    <location>
        <begin position="71"/>
        <end position="100"/>
    </location>
</feature>